<dbReference type="PANTHER" id="PTHR19051:SF32">
    <property type="entry name" value="KERATIN-ASSOCIATED PROTEIN 13-3"/>
    <property type="match status" value="1"/>
</dbReference>
<dbReference type="VEuPathDB" id="TrichDB:TVAG_360560"/>
<feature type="region of interest" description="Disordered" evidence="1">
    <location>
        <begin position="31"/>
        <end position="69"/>
    </location>
</feature>
<dbReference type="RefSeq" id="XP_001307140.1">
    <property type="nucleotide sequence ID" value="XM_001307139.1"/>
</dbReference>
<reference evidence="3" key="1">
    <citation type="submission" date="2006-10" db="EMBL/GenBank/DDBJ databases">
        <authorList>
            <person name="Amadeo P."/>
            <person name="Zhao Q."/>
            <person name="Wortman J."/>
            <person name="Fraser-Liggett C."/>
            <person name="Carlton J."/>
        </authorList>
    </citation>
    <scope>NUCLEOTIDE SEQUENCE</scope>
    <source>
        <strain evidence="3">G3</strain>
    </source>
</reference>
<evidence type="ECO:0000256" key="1">
    <source>
        <dbReference type="SAM" id="MobiDB-lite"/>
    </source>
</evidence>
<dbReference type="Pfam" id="PF21939">
    <property type="entry name" value="Gp10_C"/>
    <property type="match status" value="1"/>
</dbReference>
<dbReference type="InParanoid" id="A2FLJ6"/>
<evidence type="ECO:0000313" key="3">
    <source>
        <dbReference type="EMBL" id="EAX94210.1"/>
    </source>
</evidence>
<keyword evidence="4" id="KW-1185">Reference proteome</keyword>
<sequence>MNSTNPASVLGFGTWQQIVDKFLYCANSSNQTGGSKKITEANLPPHKHTGTTSDSGDHQHTIDRSFLNQ</sequence>
<feature type="domain" description="Baseplate structural protein Gp10 C-terminal" evidence="2">
    <location>
        <begin position="1"/>
        <end position="58"/>
    </location>
</feature>
<reference evidence="3" key="2">
    <citation type="journal article" date="2007" name="Science">
        <title>Draft genome sequence of the sexually transmitted pathogen Trichomonas vaginalis.</title>
        <authorList>
            <person name="Carlton J.M."/>
            <person name="Hirt R.P."/>
            <person name="Silva J.C."/>
            <person name="Delcher A.L."/>
            <person name="Schatz M."/>
            <person name="Zhao Q."/>
            <person name="Wortman J.R."/>
            <person name="Bidwell S.L."/>
            <person name="Alsmark U.C.M."/>
            <person name="Besteiro S."/>
            <person name="Sicheritz-Ponten T."/>
            <person name="Noel C.J."/>
            <person name="Dacks J.B."/>
            <person name="Foster P.G."/>
            <person name="Simillion C."/>
            <person name="Van de Peer Y."/>
            <person name="Miranda-Saavedra D."/>
            <person name="Barton G.J."/>
            <person name="Westrop G.D."/>
            <person name="Mueller S."/>
            <person name="Dessi D."/>
            <person name="Fiori P.L."/>
            <person name="Ren Q."/>
            <person name="Paulsen I."/>
            <person name="Zhang H."/>
            <person name="Bastida-Corcuera F.D."/>
            <person name="Simoes-Barbosa A."/>
            <person name="Brown M.T."/>
            <person name="Hayes R.D."/>
            <person name="Mukherjee M."/>
            <person name="Okumura C.Y."/>
            <person name="Schneider R."/>
            <person name="Smith A.J."/>
            <person name="Vanacova S."/>
            <person name="Villalvazo M."/>
            <person name="Haas B.J."/>
            <person name="Pertea M."/>
            <person name="Feldblyum T.V."/>
            <person name="Utterback T.R."/>
            <person name="Shu C.L."/>
            <person name="Osoegawa K."/>
            <person name="de Jong P.J."/>
            <person name="Hrdy I."/>
            <person name="Horvathova L."/>
            <person name="Zubacova Z."/>
            <person name="Dolezal P."/>
            <person name="Malik S.B."/>
            <person name="Logsdon J.M. Jr."/>
            <person name="Henze K."/>
            <person name="Gupta A."/>
            <person name="Wang C.C."/>
            <person name="Dunne R.L."/>
            <person name="Upcroft J.A."/>
            <person name="Upcroft P."/>
            <person name="White O."/>
            <person name="Salzberg S.L."/>
            <person name="Tang P."/>
            <person name="Chiu C.-H."/>
            <person name="Lee Y.-S."/>
            <person name="Embley T.M."/>
            <person name="Coombs G.H."/>
            <person name="Mottram J.C."/>
            <person name="Tachezy J."/>
            <person name="Fraser-Liggett C.M."/>
            <person name="Johnson P.J."/>
        </authorList>
    </citation>
    <scope>NUCLEOTIDE SEQUENCE [LARGE SCALE GENOMIC DNA]</scope>
    <source>
        <strain evidence="3">G3</strain>
    </source>
</reference>
<evidence type="ECO:0000313" key="4">
    <source>
        <dbReference type="Proteomes" id="UP000001542"/>
    </source>
</evidence>
<dbReference type="EMBL" id="DS113870">
    <property type="protein sequence ID" value="EAX94210.1"/>
    <property type="molecule type" value="Genomic_DNA"/>
</dbReference>
<gene>
    <name evidence="3" type="ORF">TVAG_360560</name>
</gene>
<organism evidence="3 4">
    <name type="scientific">Trichomonas vaginalis (strain ATCC PRA-98 / G3)</name>
    <dbReference type="NCBI Taxonomy" id="412133"/>
    <lineage>
        <taxon>Eukaryota</taxon>
        <taxon>Metamonada</taxon>
        <taxon>Parabasalia</taxon>
        <taxon>Trichomonadida</taxon>
        <taxon>Trichomonadidae</taxon>
        <taxon>Trichomonas</taxon>
    </lineage>
</organism>
<proteinExistence type="predicted"/>
<dbReference type="VEuPathDB" id="TrichDB:TVAGG3_0101160"/>
<accession>A2FLJ6</accession>
<dbReference type="PANTHER" id="PTHR19051">
    <property type="entry name" value="KERATIN-ASSOCIATED PROTEIN"/>
    <property type="match status" value="1"/>
</dbReference>
<protein>
    <recommendedName>
        <fullName evidence="2">Baseplate structural protein Gp10 C-terminal domain-containing protein</fullName>
    </recommendedName>
</protein>
<name>A2FLJ6_TRIV3</name>
<evidence type="ECO:0000259" key="2">
    <source>
        <dbReference type="Pfam" id="PF21939"/>
    </source>
</evidence>
<dbReference type="Proteomes" id="UP000001542">
    <property type="component" value="Unassembled WGS sequence"/>
</dbReference>
<dbReference type="KEGG" id="tva:4751938"/>
<dbReference type="AlphaFoldDB" id="A2FLJ6"/>
<dbReference type="InterPro" id="IPR053827">
    <property type="entry name" value="Gp10_C"/>
</dbReference>